<sequence length="202" mass="23327">MKNITIILFLGLVTLISAQPAQEETSTTKPKSLYIKGNILTLPLSIINGGLEYQLAPKYTIQGDILISPWKSAFGNHMQIYIGHLEGRYYFKEAFNGWYIGANAGVGVFDMTKWNYLDTKKFQRGFNYMIGAVVGYQYQWKDKWNIDFFLGGGTSQGFYHGYEPTEEPPHFLKRYESHPDYWNKSGEWIPYRGGIMISYKLR</sequence>
<dbReference type="Pfam" id="PF12099">
    <property type="entry name" value="DUF3575"/>
    <property type="match status" value="1"/>
</dbReference>
<dbReference type="InterPro" id="IPR011250">
    <property type="entry name" value="OMP/PagP_B-barrel"/>
</dbReference>
<dbReference type="SUPFAM" id="SSF56925">
    <property type="entry name" value="OMPA-like"/>
    <property type="match status" value="1"/>
</dbReference>
<feature type="chain" id="PRO_5012436103" description="DUF3575 domain-containing protein" evidence="1">
    <location>
        <begin position="24"/>
        <end position="202"/>
    </location>
</feature>
<dbReference type="EMBL" id="CP011859">
    <property type="protein sequence ID" value="AQY21475.1"/>
    <property type="molecule type" value="Genomic_DNA"/>
</dbReference>
<dbReference type="InterPro" id="IPR021958">
    <property type="entry name" value="DUF3575"/>
</dbReference>
<protein>
    <recommendedName>
        <fullName evidence="4">DUF3575 domain-containing protein</fullName>
    </recommendedName>
</protein>
<evidence type="ECO:0000313" key="2">
    <source>
        <dbReference type="EMBL" id="AQY21475.1"/>
    </source>
</evidence>
<evidence type="ECO:0000313" key="3">
    <source>
        <dbReference type="Proteomes" id="UP000189883"/>
    </source>
</evidence>
<gene>
    <name evidence="2" type="ORF">AB406_0517</name>
</gene>
<feature type="signal peptide" evidence="1">
    <location>
        <begin position="1"/>
        <end position="23"/>
    </location>
</feature>
<dbReference type="RefSeq" id="WP_079206741.1">
    <property type="nucleotide sequence ID" value="NZ_CP011859.1"/>
</dbReference>
<dbReference type="Proteomes" id="UP000189883">
    <property type="component" value="Chromosome"/>
</dbReference>
<reference evidence="2 3" key="1">
    <citation type="submission" date="2015-06" db="EMBL/GenBank/DDBJ databases">
        <title>R. anatipestifer strain HXb2 is the most virulent strain so far, and the genome sequence would help us uncover the pathogenesis.</title>
        <authorList>
            <person name="Hu Q."/>
            <person name="Qi J."/>
            <person name="Bo H."/>
            <person name="Liu G."/>
            <person name="Tao M."/>
            <person name="Ding Y."/>
            <person name="Xue Y."/>
        </authorList>
    </citation>
    <scope>NUCLEOTIDE SEQUENCE [LARGE SCALE GENOMIC DNA]</scope>
    <source>
        <strain evidence="2 3">HXb2</strain>
    </source>
</reference>
<organism evidence="2 3">
    <name type="scientific">Riemerella anatipestifer</name>
    <name type="common">Moraxella anatipestifer</name>
    <dbReference type="NCBI Taxonomy" id="34085"/>
    <lineage>
        <taxon>Bacteria</taxon>
        <taxon>Pseudomonadati</taxon>
        <taxon>Bacteroidota</taxon>
        <taxon>Flavobacteriia</taxon>
        <taxon>Flavobacteriales</taxon>
        <taxon>Weeksellaceae</taxon>
        <taxon>Riemerella</taxon>
    </lineage>
</organism>
<evidence type="ECO:0000256" key="1">
    <source>
        <dbReference type="SAM" id="SignalP"/>
    </source>
</evidence>
<dbReference type="AlphaFoldDB" id="A0A1S7DQT2"/>
<keyword evidence="1" id="KW-0732">Signal</keyword>
<accession>A0A1S7DQT2</accession>
<proteinExistence type="predicted"/>
<evidence type="ECO:0008006" key="4">
    <source>
        <dbReference type="Google" id="ProtNLM"/>
    </source>
</evidence>
<name>A0A1S7DQT2_RIEAN</name>